<dbReference type="Proteomes" id="UP001259832">
    <property type="component" value="Unassembled WGS sequence"/>
</dbReference>
<protein>
    <recommendedName>
        <fullName evidence="3">Bzip transcription factor</fullName>
    </recommendedName>
</protein>
<proteinExistence type="predicted"/>
<evidence type="ECO:0000313" key="2">
    <source>
        <dbReference type="Proteomes" id="UP001259832"/>
    </source>
</evidence>
<evidence type="ECO:0008006" key="3">
    <source>
        <dbReference type="Google" id="ProtNLM"/>
    </source>
</evidence>
<dbReference type="AlphaFoldDB" id="A0AAD9GLV9"/>
<gene>
    <name evidence="1" type="ORF">P3T76_007548</name>
</gene>
<reference evidence="1" key="1">
    <citation type="submission" date="2023-08" db="EMBL/GenBank/DDBJ databases">
        <title>Reference Genome Resource for the Citrus Pathogen Phytophthora citrophthora.</title>
        <authorList>
            <person name="Moller H."/>
            <person name="Coetzee B."/>
            <person name="Rose L.J."/>
            <person name="Van Niekerk J.M."/>
        </authorList>
    </citation>
    <scope>NUCLEOTIDE SEQUENCE</scope>
    <source>
        <strain evidence="1">STE-U-9442</strain>
    </source>
</reference>
<keyword evidence="2" id="KW-1185">Reference proteome</keyword>
<organism evidence="1 2">
    <name type="scientific">Phytophthora citrophthora</name>
    <dbReference type="NCBI Taxonomy" id="4793"/>
    <lineage>
        <taxon>Eukaryota</taxon>
        <taxon>Sar</taxon>
        <taxon>Stramenopiles</taxon>
        <taxon>Oomycota</taxon>
        <taxon>Peronosporomycetes</taxon>
        <taxon>Peronosporales</taxon>
        <taxon>Peronosporaceae</taxon>
        <taxon>Phytophthora</taxon>
    </lineage>
</organism>
<accession>A0AAD9GLV9</accession>
<evidence type="ECO:0000313" key="1">
    <source>
        <dbReference type="EMBL" id="KAK1940842.1"/>
    </source>
</evidence>
<name>A0AAD9GLV9_9STRA</name>
<sequence length="140" mass="15438">MASDVMINGRQGVEASLADWKHVSLCFGNVEMRLESLHRGSGDTLIALTSTSISIMTKTLENVFPHLLLKEPITLADKLLGKTIVMRGSAIFEWDSACGHVTSITNHSDMLIPVLRILENVSDASVVFEKSPLSPDFQWR</sequence>
<dbReference type="EMBL" id="JASMQC010000013">
    <property type="protein sequence ID" value="KAK1940842.1"/>
    <property type="molecule type" value="Genomic_DNA"/>
</dbReference>
<comment type="caution">
    <text evidence="1">The sequence shown here is derived from an EMBL/GenBank/DDBJ whole genome shotgun (WGS) entry which is preliminary data.</text>
</comment>